<sequence length="483" mass="53446">MTTALGMRTALGLLGVVGPATFAAPPGKALSGLAINVNDAIRMRDEDIERVRALGANAVRFDLPWAQIERRAGEFDFSAYDSLLLRLQAAGLRAYLILDYGNLLYTPTIKTGPADPAQRAAFCRFVEASARHYGGRGFIWEVWNEPDADHFWEPRANAADYVELARRAASILRREAPGDPIVLPAAAGFNWPFLEACFRAGLLDLADGVSVHPYRPGPPETVAKDWAKLRALVKRFHPHRHIELICGEWGYSDATTPGLGLASAPGVGQAILARPNPFKMRGYRMKPGLEGGFPDPLGGHQAVRLGTADKLDEPGRATSGLIADGLLRGGRYYTVSAYFRTAGPPLELRFGLADDHVETIEIDKTWRRVSLTIFARHTVDRMFQVYERAPNNPAWFMAFPQVEETDSEAAEQAAEAEHASRMIRILETNLKSGVQFTVLYALKDLGSNRYEPSHHLGLLDSRGDPKESYRRLQQWMMARAKRG</sequence>
<dbReference type="EMBL" id="JACOSL010000045">
    <property type="protein sequence ID" value="MBI1756944.1"/>
    <property type="molecule type" value="Genomic_DNA"/>
</dbReference>
<protein>
    <submittedName>
        <fullName evidence="2">Beta-galactosidase</fullName>
    </submittedName>
</protein>
<evidence type="ECO:0000256" key="1">
    <source>
        <dbReference type="SAM" id="SignalP"/>
    </source>
</evidence>
<name>A0A931PU19_FIMGI</name>
<comment type="caution">
    <text evidence="2">The sequence shown here is derived from an EMBL/GenBank/DDBJ whole genome shotgun (WGS) entry which is preliminary data.</text>
</comment>
<organism evidence="2 3">
    <name type="scientific">Fimbriimonas ginsengisoli</name>
    <dbReference type="NCBI Taxonomy" id="1005039"/>
    <lineage>
        <taxon>Bacteria</taxon>
        <taxon>Bacillati</taxon>
        <taxon>Armatimonadota</taxon>
        <taxon>Fimbriimonadia</taxon>
        <taxon>Fimbriimonadales</taxon>
        <taxon>Fimbriimonadaceae</taxon>
        <taxon>Fimbriimonas</taxon>
    </lineage>
</organism>
<proteinExistence type="predicted"/>
<feature type="chain" id="PRO_5037206294" evidence="1">
    <location>
        <begin position="24"/>
        <end position="483"/>
    </location>
</feature>
<evidence type="ECO:0000313" key="2">
    <source>
        <dbReference type="EMBL" id="MBI1756944.1"/>
    </source>
</evidence>
<accession>A0A931PU19</accession>
<dbReference type="Proteomes" id="UP000727962">
    <property type="component" value="Unassembled WGS sequence"/>
</dbReference>
<dbReference type="SUPFAM" id="SSF51445">
    <property type="entry name" value="(Trans)glycosidases"/>
    <property type="match status" value="1"/>
</dbReference>
<dbReference type="InterPro" id="IPR017853">
    <property type="entry name" value="GH"/>
</dbReference>
<gene>
    <name evidence="2" type="ORF">HYR64_07550</name>
</gene>
<evidence type="ECO:0000313" key="3">
    <source>
        <dbReference type="Proteomes" id="UP000727962"/>
    </source>
</evidence>
<dbReference type="GO" id="GO:0004553">
    <property type="term" value="F:hydrolase activity, hydrolyzing O-glycosyl compounds"/>
    <property type="evidence" value="ECO:0007669"/>
    <property type="project" value="TreeGrafter"/>
</dbReference>
<dbReference type="PANTHER" id="PTHR12631">
    <property type="entry name" value="ALPHA-L-IDURONIDASE"/>
    <property type="match status" value="1"/>
</dbReference>
<dbReference type="PANTHER" id="PTHR12631:SF10">
    <property type="entry name" value="BETA-XYLOSIDASE-LIKE PROTEIN-RELATED"/>
    <property type="match status" value="1"/>
</dbReference>
<dbReference type="AlphaFoldDB" id="A0A931PU19"/>
<dbReference type="Gene3D" id="3.20.20.80">
    <property type="entry name" value="Glycosidases"/>
    <property type="match status" value="1"/>
</dbReference>
<keyword evidence="1" id="KW-0732">Signal</keyword>
<feature type="signal peptide" evidence="1">
    <location>
        <begin position="1"/>
        <end position="23"/>
    </location>
</feature>
<reference evidence="2" key="1">
    <citation type="submission" date="2020-07" db="EMBL/GenBank/DDBJ databases">
        <title>Huge and variable diversity of episymbiotic CPR bacteria and DPANN archaea in groundwater ecosystems.</title>
        <authorList>
            <person name="He C.Y."/>
            <person name="Keren R."/>
            <person name="Whittaker M."/>
            <person name="Farag I.F."/>
            <person name="Doudna J."/>
            <person name="Cate J.H.D."/>
            <person name="Banfield J.F."/>
        </authorList>
    </citation>
    <scope>NUCLEOTIDE SEQUENCE</scope>
    <source>
        <strain evidence="2">NC_groundwater_17_Pr7_B-0.1um_64_12</strain>
    </source>
</reference>
<dbReference type="InterPro" id="IPR051923">
    <property type="entry name" value="Glycosyl_Hydrolase_39"/>
</dbReference>